<feature type="domain" description="Glycosyl hydrolase family 95 N-terminal" evidence="1">
    <location>
        <begin position="32"/>
        <end position="232"/>
    </location>
</feature>
<keyword evidence="5" id="KW-1185">Reference proteome</keyword>
<dbReference type="InterPro" id="IPR054363">
    <property type="entry name" value="GH95_cat"/>
</dbReference>
<dbReference type="InterPro" id="IPR049053">
    <property type="entry name" value="AFCA-like_C"/>
</dbReference>
<dbReference type="PIRSF" id="PIRSF007663">
    <property type="entry name" value="UCP007663"/>
    <property type="match status" value="1"/>
</dbReference>
<evidence type="ECO:0000259" key="3">
    <source>
        <dbReference type="Pfam" id="PF22124"/>
    </source>
</evidence>
<dbReference type="Gene3D" id="1.50.10.10">
    <property type="match status" value="1"/>
</dbReference>
<evidence type="ECO:0008006" key="6">
    <source>
        <dbReference type="Google" id="ProtNLM"/>
    </source>
</evidence>
<evidence type="ECO:0000313" key="4">
    <source>
        <dbReference type="EMBL" id="KAL1801116.1"/>
    </source>
</evidence>
<feature type="domain" description="Glycosyl hydrolase family 95 catalytic" evidence="3">
    <location>
        <begin position="266"/>
        <end position="681"/>
    </location>
</feature>
<dbReference type="InterPro" id="IPR027414">
    <property type="entry name" value="GH95_N_dom"/>
</dbReference>
<dbReference type="Pfam" id="PF14498">
    <property type="entry name" value="Glyco_hyd_65N_2"/>
    <property type="match status" value="1"/>
</dbReference>
<sequence length="757" mass="82588">MVHHACAEQRHHPHYVPSRKWPFGGNAHWPTSGGNPDSSVAEALPGIRNWIFTNGTGNVTELLGLDAAHGSYQVLGNLSVIIPSLAGAEVVNYTRTLDLSNGIHTTTFSLNSSHIETEAFCSFPDQVCVYTVRSSNELPVIQVKLDNELVASEQRNATCISGNGTDSGYLRLRGVTELGSPEGMQYEAIARLASGSSVNTRCDSSMNLLTIASGNATTSITIVLGAETNYDAKKGTPEFNYSFRGEDPGPAVEATTSTASAKKLPELLSRHIEDFTSLTGRFTLSLPDPLKSSQTPTSEVIARYNANNTAGDPYIENLLFDYAQYLFISSSRPGSLPPNLQGRWSEGLWAAWSADYHANINLQMNHWTADQTGLTDLQSPLWDYMTDNWVPRGSETAELLYGAPGWVVHNEMNIFGHTGMKSGAEWANYPASAAWTMQHVFDHWDYSRDETWLRDQGYPLMKGVAEFWLSQLQEDDFNDDGSLVVNPCNSPEHGPTTFGCAHYQQLVHQVFEAVLSTATIAGESDTSFLGNVTDSLQRLDKGFHIGSWGQIKEWKLPEEPYGFEFINDTHRHLSELVGWYPGYSLSSFLDGYTNSTVQDAVRQKLYSRGNGNGLDANAGWAKVWRSACWARLNDTDQAYYELRYAIEQNFAGNGFSMYSGIQTPFQIDANFGFGGAVLSMLVTDMPMAAGGGDGGKTVVLGPAIPTSWNGGSVKGLRLRGGGVVDFGWDANGVVGDVKTFGKLEGLTLVNKEGTVLG</sequence>
<evidence type="ECO:0000259" key="2">
    <source>
        <dbReference type="Pfam" id="PF21307"/>
    </source>
</evidence>
<dbReference type="PANTHER" id="PTHR31084:SF3">
    <property type="entry name" value="ALPHA-FUCOSIDASE A"/>
    <property type="match status" value="1"/>
</dbReference>
<protein>
    <recommendedName>
        <fullName evidence="6">Glycoside hydrolase family 95 protein</fullName>
    </recommendedName>
</protein>
<dbReference type="SUPFAM" id="SSF48208">
    <property type="entry name" value="Six-hairpin glycosidases"/>
    <property type="match status" value="1"/>
</dbReference>
<reference evidence="4 5" key="1">
    <citation type="submission" date="2024-09" db="EMBL/GenBank/DDBJ databases">
        <title>T2T genomes of carrot and Alternaria dauci and their utility for understanding host-pathogen interaction during carrot leaf blight disease.</title>
        <authorList>
            <person name="Liu W."/>
            <person name="Xu S."/>
            <person name="Ou C."/>
            <person name="Liu X."/>
            <person name="Zhuang F."/>
            <person name="Deng X.W."/>
        </authorList>
    </citation>
    <scope>NUCLEOTIDE SEQUENCE [LARGE SCALE GENOMIC DNA]</scope>
    <source>
        <strain evidence="4 5">A2016</strain>
    </source>
</reference>
<dbReference type="Proteomes" id="UP001578633">
    <property type="component" value="Chromosome 1"/>
</dbReference>
<dbReference type="GeneID" id="96081780"/>
<dbReference type="EMBL" id="JBHGVX010000001">
    <property type="protein sequence ID" value="KAL1801116.1"/>
    <property type="molecule type" value="Genomic_DNA"/>
</dbReference>
<feature type="domain" description="Alpha fucosidase A-like C-terminal" evidence="2">
    <location>
        <begin position="698"/>
        <end position="731"/>
    </location>
</feature>
<dbReference type="InterPro" id="IPR016518">
    <property type="entry name" value="Alpha-L-fucosidase"/>
</dbReference>
<comment type="caution">
    <text evidence="4">The sequence shown here is derived from an EMBL/GenBank/DDBJ whole genome shotgun (WGS) entry which is preliminary data.</text>
</comment>
<name>A0ABR3UXD4_9PLEO</name>
<gene>
    <name evidence="4" type="ORF">ACET3X_001458</name>
</gene>
<dbReference type="InterPro" id="IPR008928">
    <property type="entry name" value="6-hairpin_glycosidase_sf"/>
</dbReference>
<dbReference type="PANTHER" id="PTHR31084">
    <property type="entry name" value="ALPHA-L-FUCOSIDASE 2"/>
    <property type="match status" value="1"/>
</dbReference>
<evidence type="ECO:0000259" key="1">
    <source>
        <dbReference type="Pfam" id="PF14498"/>
    </source>
</evidence>
<dbReference type="Pfam" id="PF22124">
    <property type="entry name" value="Glyco_hydro_95_cat"/>
    <property type="match status" value="1"/>
</dbReference>
<dbReference type="Pfam" id="PF21307">
    <property type="entry name" value="Glyco_hydro_95_C"/>
    <property type="match status" value="1"/>
</dbReference>
<proteinExistence type="predicted"/>
<organism evidence="4 5">
    <name type="scientific">Alternaria dauci</name>
    <dbReference type="NCBI Taxonomy" id="48095"/>
    <lineage>
        <taxon>Eukaryota</taxon>
        <taxon>Fungi</taxon>
        <taxon>Dikarya</taxon>
        <taxon>Ascomycota</taxon>
        <taxon>Pezizomycotina</taxon>
        <taxon>Dothideomycetes</taxon>
        <taxon>Pleosporomycetidae</taxon>
        <taxon>Pleosporales</taxon>
        <taxon>Pleosporineae</taxon>
        <taxon>Pleosporaceae</taxon>
        <taxon>Alternaria</taxon>
        <taxon>Alternaria sect. Porri</taxon>
    </lineage>
</organism>
<accession>A0ABR3UXD4</accession>
<evidence type="ECO:0000313" key="5">
    <source>
        <dbReference type="Proteomes" id="UP001578633"/>
    </source>
</evidence>
<dbReference type="InterPro" id="IPR012341">
    <property type="entry name" value="6hp_glycosidase-like_sf"/>
</dbReference>
<dbReference type="RefSeq" id="XP_069311700.1">
    <property type="nucleotide sequence ID" value="XM_069446751.1"/>
</dbReference>